<keyword evidence="1" id="KW-0175">Coiled coil</keyword>
<dbReference type="EMBL" id="VOQS01000003">
    <property type="protein sequence ID" value="TXC84833.1"/>
    <property type="molecule type" value="Genomic_DNA"/>
</dbReference>
<dbReference type="Gene3D" id="2.40.50.100">
    <property type="match status" value="1"/>
</dbReference>
<comment type="caution">
    <text evidence="4">The sequence shown here is derived from an EMBL/GenBank/DDBJ whole genome shotgun (WGS) entry which is preliminary data.</text>
</comment>
<dbReference type="RefSeq" id="WP_147236751.1">
    <property type="nucleotide sequence ID" value="NZ_VOQS01000003.1"/>
</dbReference>
<name>A0A5C6VHL0_9BURK</name>
<dbReference type="PANTHER" id="PTHR30386">
    <property type="entry name" value="MEMBRANE FUSION SUBUNIT OF EMRAB-TOLC MULTIDRUG EFFLUX PUMP"/>
    <property type="match status" value="1"/>
</dbReference>
<dbReference type="Pfam" id="PF26002">
    <property type="entry name" value="Beta-barrel_AprE"/>
    <property type="match status" value="1"/>
</dbReference>
<evidence type="ECO:0000313" key="4">
    <source>
        <dbReference type="EMBL" id="TXC84833.1"/>
    </source>
</evidence>
<dbReference type="InterPro" id="IPR058982">
    <property type="entry name" value="Beta-barrel_AprE"/>
</dbReference>
<evidence type="ECO:0000256" key="2">
    <source>
        <dbReference type="SAM" id="Phobius"/>
    </source>
</evidence>
<feature type="coiled-coil region" evidence="1">
    <location>
        <begin position="108"/>
        <end position="237"/>
    </location>
</feature>
<dbReference type="PANTHER" id="PTHR30386:SF28">
    <property type="entry name" value="EXPORTED PROTEIN"/>
    <property type="match status" value="1"/>
</dbReference>
<organism evidence="4 5">
    <name type="scientific">Paraburkholderia azotifigens</name>
    <dbReference type="NCBI Taxonomy" id="2057004"/>
    <lineage>
        <taxon>Bacteria</taxon>
        <taxon>Pseudomonadati</taxon>
        <taxon>Pseudomonadota</taxon>
        <taxon>Betaproteobacteria</taxon>
        <taxon>Burkholderiales</taxon>
        <taxon>Burkholderiaceae</taxon>
        <taxon>Paraburkholderia</taxon>
    </lineage>
</organism>
<dbReference type="Proteomes" id="UP000321776">
    <property type="component" value="Unassembled WGS sequence"/>
</dbReference>
<dbReference type="Gene3D" id="1.10.287.470">
    <property type="entry name" value="Helix hairpin bin"/>
    <property type="match status" value="1"/>
</dbReference>
<evidence type="ECO:0000313" key="5">
    <source>
        <dbReference type="Proteomes" id="UP000321776"/>
    </source>
</evidence>
<feature type="domain" description="AprE-like beta-barrel" evidence="3">
    <location>
        <begin position="351"/>
        <end position="439"/>
    </location>
</feature>
<dbReference type="Gene3D" id="2.40.30.170">
    <property type="match status" value="1"/>
</dbReference>
<protein>
    <submittedName>
        <fullName evidence="4">HlyD family efflux transporter periplasmic adaptor subunit</fullName>
    </submittedName>
</protein>
<keyword evidence="2" id="KW-0812">Transmembrane</keyword>
<reference evidence="4 5" key="1">
    <citation type="journal article" date="2018" name="Int. J. Syst. Evol. Microbiol.">
        <title>Paraburkholderia azotifigens sp. nov., a nitrogen-fixing bacterium isolated from paddy soil.</title>
        <authorList>
            <person name="Choi G.M."/>
            <person name="Im W.T."/>
        </authorList>
    </citation>
    <scope>NUCLEOTIDE SEQUENCE [LARGE SCALE GENOMIC DNA]</scope>
    <source>
        <strain evidence="4 5">NF 2-5-3</strain>
    </source>
</reference>
<evidence type="ECO:0000256" key="1">
    <source>
        <dbReference type="SAM" id="Coils"/>
    </source>
</evidence>
<feature type="transmembrane region" description="Helical" evidence="2">
    <location>
        <begin position="35"/>
        <end position="53"/>
    </location>
</feature>
<dbReference type="InterPro" id="IPR050739">
    <property type="entry name" value="MFP"/>
</dbReference>
<evidence type="ECO:0000259" key="3">
    <source>
        <dbReference type="Pfam" id="PF26002"/>
    </source>
</evidence>
<sequence>MKRDNHPKPLYEALEDHSAEGVAILAAEPVRIAQALVLTMVGLVVAGLLWSFFGRADVIVTAQGTLAPESDVRRIYAPIDGELTDLYIAEGQPVSKGDVLARLNARGAIQAATDALQAQLKLEDAEREWKEFPQKKELMERKAAALKDQLEVEERLHENRVSEGTTKLAEGQKAQLEEARSTLDNTRRARDAARLEADKYARLFAQPGGGGVAELQVEAKRNTYMEAENAYRVAQSRLAELDFKLSHEYAQANAQLETSGQQATSLQLQYDDLIRDITSTEEKLRLQLQTARLVADAAARIRFENIDKDNFLLILAPTSGVITDVTSTQTGDKIQANAPLGGIAPKDARPVLKIEIAERDRAFLHEGMTVKLKFNAFPYQRYGLINGTLAYISPATKPSAQDKQPVYEGRVQLDKNYYQVAENRYPLRYGMTASAEIVVRERRLIDLGLDPFRQLAG</sequence>
<keyword evidence="2" id="KW-0472">Membrane</keyword>
<accession>A0A5C6VHL0</accession>
<keyword evidence="2" id="KW-1133">Transmembrane helix</keyword>
<dbReference type="PRINTS" id="PR01490">
    <property type="entry name" value="RTXTOXIND"/>
</dbReference>
<dbReference type="AlphaFoldDB" id="A0A5C6VHL0"/>
<proteinExistence type="predicted"/>
<gene>
    <name evidence="4" type="ORF">FRZ40_20970</name>
</gene>